<protein>
    <submittedName>
        <fullName evidence="1">Uncharacterized protein</fullName>
    </submittedName>
</protein>
<organism evidence="1 2">
    <name type="scientific">Solanum commersonii</name>
    <name type="common">Commerson's wild potato</name>
    <name type="synonym">Commerson's nightshade</name>
    <dbReference type="NCBI Taxonomy" id="4109"/>
    <lineage>
        <taxon>Eukaryota</taxon>
        <taxon>Viridiplantae</taxon>
        <taxon>Streptophyta</taxon>
        <taxon>Embryophyta</taxon>
        <taxon>Tracheophyta</taxon>
        <taxon>Spermatophyta</taxon>
        <taxon>Magnoliopsida</taxon>
        <taxon>eudicotyledons</taxon>
        <taxon>Gunneridae</taxon>
        <taxon>Pentapetalae</taxon>
        <taxon>asterids</taxon>
        <taxon>lamiids</taxon>
        <taxon>Solanales</taxon>
        <taxon>Solanaceae</taxon>
        <taxon>Solanoideae</taxon>
        <taxon>Solaneae</taxon>
        <taxon>Solanum</taxon>
    </lineage>
</organism>
<gene>
    <name evidence="1" type="ORF">H5410_041005</name>
</gene>
<dbReference type="Proteomes" id="UP000824120">
    <property type="component" value="Chromosome 8"/>
</dbReference>
<dbReference type="AlphaFoldDB" id="A0A9J5XQD7"/>
<proteinExistence type="predicted"/>
<accession>A0A9J5XQD7</accession>
<evidence type="ECO:0000313" key="1">
    <source>
        <dbReference type="EMBL" id="KAG5590491.1"/>
    </source>
</evidence>
<comment type="caution">
    <text evidence="1">The sequence shown here is derived from an EMBL/GenBank/DDBJ whole genome shotgun (WGS) entry which is preliminary data.</text>
</comment>
<reference evidence="1 2" key="1">
    <citation type="submission" date="2020-09" db="EMBL/GenBank/DDBJ databases">
        <title>De no assembly of potato wild relative species, Solanum commersonii.</title>
        <authorList>
            <person name="Cho K."/>
        </authorList>
    </citation>
    <scope>NUCLEOTIDE SEQUENCE [LARGE SCALE GENOMIC DNA]</scope>
    <source>
        <strain evidence="1">LZ3.2</strain>
        <tissue evidence="1">Leaf</tissue>
    </source>
</reference>
<sequence length="97" mass="11021">MINLQNVGGSFHRLFDPAPSRLRVLEQRVECVPTANRQACLAMRRLQLLRSFQPFCSFLRLSVHASTKTSNTLNLRVQTPVQSLNKVSQIVIQKTKS</sequence>
<keyword evidence="2" id="KW-1185">Reference proteome</keyword>
<dbReference type="EMBL" id="JACXVP010000008">
    <property type="protein sequence ID" value="KAG5590491.1"/>
    <property type="molecule type" value="Genomic_DNA"/>
</dbReference>
<evidence type="ECO:0000313" key="2">
    <source>
        <dbReference type="Proteomes" id="UP000824120"/>
    </source>
</evidence>
<name>A0A9J5XQD7_SOLCO</name>